<accession>A0ABP9JPK7</accession>
<proteinExistence type="predicted"/>
<comment type="caution">
    <text evidence="2">The sequence shown here is derived from an EMBL/GenBank/DDBJ whole genome shotgun (WGS) entry which is preliminary data.</text>
</comment>
<gene>
    <name evidence="2" type="ORF">GCM10023258_39820</name>
</gene>
<evidence type="ECO:0000259" key="1">
    <source>
        <dbReference type="Pfam" id="PF13643"/>
    </source>
</evidence>
<dbReference type="InterPro" id="IPR025285">
    <property type="entry name" value="DUF4145"/>
</dbReference>
<sequence>MTQLMKHPDVKRSFQSYVTDAAYKCDNPKCGRYSVVSWYTDYDPSDHYRSGEPEEYDRTVIWSPPPIKRPEYPDVPDHIAKAASEAWVCFAHSSYIAACAVARSVIEAAAKSFGITVRGIEAKIVALNEKNLIWGDLVASAHLVRQFGNDAAHGDIVEPVTVGEAEDVLDIMDALLHQLFSTPARALRLEASRQQRRDQTG</sequence>
<feature type="domain" description="DUF4145" evidence="1">
    <location>
        <begin position="85"/>
        <end position="173"/>
    </location>
</feature>
<keyword evidence="3" id="KW-1185">Reference proteome</keyword>
<dbReference type="EMBL" id="BAABIW010000039">
    <property type="protein sequence ID" value="GAA5036891.1"/>
    <property type="molecule type" value="Genomic_DNA"/>
</dbReference>
<dbReference type="Proteomes" id="UP001500427">
    <property type="component" value="Unassembled WGS sequence"/>
</dbReference>
<protein>
    <recommendedName>
        <fullName evidence="1">DUF4145 domain-containing protein</fullName>
    </recommendedName>
</protein>
<evidence type="ECO:0000313" key="3">
    <source>
        <dbReference type="Proteomes" id="UP001500427"/>
    </source>
</evidence>
<dbReference type="Pfam" id="PF13643">
    <property type="entry name" value="DUF4145"/>
    <property type="match status" value="1"/>
</dbReference>
<evidence type="ECO:0000313" key="2">
    <source>
        <dbReference type="EMBL" id="GAA5036891.1"/>
    </source>
</evidence>
<name>A0ABP9JPK7_9MICO</name>
<reference evidence="3" key="1">
    <citation type="journal article" date="2019" name="Int. J. Syst. Evol. Microbiol.">
        <title>The Global Catalogue of Microorganisms (GCM) 10K type strain sequencing project: providing services to taxonomists for standard genome sequencing and annotation.</title>
        <authorList>
            <consortium name="The Broad Institute Genomics Platform"/>
            <consortium name="The Broad Institute Genome Sequencing Center for Infectious Disease"/>
            <person name="Wu L."/>
            <person name="Ma J."/>
        </authorList>
    </citation>
    <scope>NUCLEOTIDE SEQUENCE [LARGE SCALE GENOMIC DNA]</scope>
    <source>
        <strain evidence="3">JCM 17687</strain>
    </source>
</reference>
<organism evidence="2 3">
    <name type="scientific">Terrabacter aeriphilus</name>
    <dbReference type="NCBI Taxonomy" id="515662"/>
    <lineage>
        <taxon>Bacteria</taxon>
        <taxon>Bacillati</taxon>
        <taxon>Actinomycetota</taxon>
        <taxon>Actinomycetes</taxon>
        <taxon>Micrococcales</taxon>
        <taxon>Intrasporangiaceae</taxon>
        <taxon>Terrabacter</taxon>
    </lineage>
</organism>